<evidence type="ECO:0000256" key="2">
    <source>
        <dbReference type="SAM" id="SignalP"/>
    </source>
</evidence>
<dbReference type="GO" id="GO:0005319">
    <property type="term" value="F:lipid transporter activity"/>
    <property type="evidence" value="ECO:0007669"/>
    <property type="project" value="TreeGrafter"/>
</dbReference>
<evidence type="ECO:0000256" key="1">
    <source>
        <dbReference type="ARBA" id="ARBA00022729"/>
    </source>
</evidence>
<evidence type="ECO:0000313" key="3">
    <source>
        <dbReference type="EMBL" id="KAF2888481.1"/>
    </source>
</evidence>
<proteinExistence type="predicted"/>
<accession>A0A8K0G7A2</accession>
<organism evidence="3 4">
    <name type="scientific">Ignelater luminosus</name>
    <name type="common">Cucubano</name>
    <name type="synonym">Pyrophorus luminosus</name>
    <dbReference type="NCBI Taxonomy" id="2038154"/>
    <lineage>
        <taxon>Eukaryota</taxon>
        <taxon>Metazoa</taxon>
        <taxon>Ecdysozoa</taxon>
        <taxon>Arthropoda</taxon>
        <taxon>Hexapoda</taxon>
        <taxon>Insecta</taxon>
        <taxon>Pterygota</taxon>
        <taxon>Neoptera</taxon>
        <taxon>Endopterygota</taxon>
        <taxon>Coleoptera</taxon>
        <taxon>Polyphaga</taxon>
        <taxon>Elateriformia</taxon>
        <taxon>Elateroidea</taxon>
        <taxon>Elateridae</taxon>
        <taxon>Agrypninae</taxon>
        <taxon>Pyrophorini</taxon>
        <taxon>Ignelater</taxon>
    </lineage>
</organism>
<gene>
    <name evidence="3" type="ORF">ILUMI_17692</name>
</gene>
<evidence type="ECO:0000313" key="4">
    <source>
        <dbReference type="Proteomes" id="UP000801492"/>
    </source>
</evidence>
<name>A0A8K0G7A2_IGNLU</name>
<comment type="caution">
    <text evidence="3">The sequence shown here is derived from an EMBL/GenBank/DDBJ whole genome shotgun (WGS) entry which is preliminary data.</text>
</comment>
<reference evidence="3" key="1">
    <citation type="submission" date="2019-08" db="EMBL/GenBank/DDBJ databases">
        <title>The genome of the North American firefly Photinus pyralis.</title>
        <authorList>
            <consortium name="Photinus pyralis genome working group"/>
            <person name="Fallon T.R."/>
            <person name="Sander Lower S.E."/>
            <person name="Weng J.-K."/>
        </authorList>
    </citation>
    <scope>NUCLEOTIDE SEQUENCE</scope>
    <source>
        <strain evidence="3">TRF0915ILg1</strain>
        <tissue evidence="3">Whole body</tissue>
    </source>
</reference>
<feature type="signal peptide" evidence="2">
    <location>
        <begin position="1"/>
        <end position="21"/>
    </location>
</feature>
<dbReference type="GO" id="GO:0009898">
    <property type="term" value="C:cytoplasmic side of plasma membrane"/>
    <property type="evidence" value="ECO:0007669"/>
    <property type="project" value="TreeGrafter"/>
</dbReference>
<sequence>MRHLLLVIGVLIINNLCFTTAGYNVNGMVMGDNDIFMKEFDGDMRYQSCSGLQPAIQLNYLKANPKQFFIPQNISMSIDFELLKDLLPPITVGLKISKELPLFGYITLPCISNYGSCTFENGCNILDTF</sequence>
<dbReference type="Proteomes" id="UP000801492">
    <property type="component" value="Unassembled WGS sequence"/>
</dbReference>
<dbReference type="AlphaFoldDB" id="A0A8K0G7A2"/>
<feature type="chain" id="PRO_5035441854" evidence="2">
    <location>
        <begin position="22"/>
        <end position="129"/>
    </location>
</feature>
<dbReference type="InterPro" id="IPR036846">
    <property type="entry name" value="GM2-AP_sf"/>
</dbReference>
<dbReference type="OrthoDB" id="6409159at2759"/>
<dbReference type="PANTHER" id="PTHR17357">
    <property type="entry name" value="GM2 GANGLIOSIDE ACTIVATOR PROTEIN"/>
    <property type="match status" value="1"/>
</dbReference>
<keyword evidence="4" id="KW-1185">Reference proteome</keyword>
<dbReference type="InterPro" id="IPR028996">
    <property type="entry name" value="GM2-AP"/>
</dbReference>
<dbReference type="GO" id="GO:0008047">
    <property type="term" value="F:enzyme activator activity"/>
    <property type="evidence" value="ECO:0007669"/>
    <property type="project" value="InterPro"/>
</dbReference>
<dbReference type="GO" id="GO:0006689">
    <property type="term" value="P:ganglioside catabolic process"/>
    <property type="evidence" value="ECO:0007669"/>
    <property type="project" value="InterPro"/>
</dbReference>
<dbReference type="Gene3D" id="2.70.220.10">
    <property type="entry name" value="Ganglioside GM2 activator"/>
    <property type="match status" value="1"/>
</dbReference>
<protein>
    <submittedName>
        <fullName evidence="3">Uncharacterized protein</fullName>
    </submittedName>
</protein>
<dbReference type="SUPFAM" id="SSF63707">
    <property type="entry name" value="Ganglioside M2 (gm2) activator"/>
    <property type="match status" value="1"/>
</dbReference>
<dbReference type="PANTHER" id="PTHR17357:SF0">
    <property type="entry name" value="GANGLIOSIDE GM2 ACTIVATOR"/>
    <property type="match status" value="1"/>
</dbReference>
<dbReference type="EMBL" id="VTPC01076928">
    <property type="protein sequence ID" value="KAF2888481.1"/>
    <property type="molecule type" value="Genomic_DNA"/>
</dbReference>
<keyword evidence="1 2" id="KW-0732">Signal</keyword>